<dbReference type="EMBL" id="PP511639">
    <property type="protein sequence ID" value="XCD06137.1"/>
    <property type="molecule type" value="Genomic_DNA"/>
</dbReference>
<accession>A0AAU8B832</accession>
<dbReference type="EMBL" id="PP511762">
    <property type="protein sequence ID" value="XCD07177.1"/>
    <property type="molecule type" value="Genomic_DNA"/>
</dbReference>
<evidence type="ECO:0008006" key="9">
    <source>
        <dbReference type="Google" id="ProtNLM"/>
    </source>
</evidence>
<sequence length="137" mass="15183">MKQLVNKYTGEVTKQIFATNSNLVEPVEEDPRGERIVDDTLFESKEVMIDRCERAGLLKELYAKAMDTKSFDFPDGSKVADITIETMEFGTGDLSDLQRQKDVLEALGDVPIKTATPVAEQSTEASEEAPKDPPEAQ</sequence>
<evidence type="ECO:0000313" key="6">
    <source>
        <dbReference type="EMBL" id="XCD06525.1"/>
    </source>
</evidence>
<feature type="compositionally biased region" description="Basic and acidic residues" evidence="1">
    <location>
        <begin position="128"/>
        <end position="137"/>
    </location>
</feature>
<evidence type="ECO:0000313" key="2">
    <source>
        <dbReference type="EMBL" id="XCD04193.1"/>
    </source>
</evidence>
<dbReference type="EMBL" id="PP511437">
    <property type="protein sequence ID" value="XCD04193.1"/>
    <property type="molecule type" value="Genomic_DNA"/>
</dbReference>
<name>A0AAU8B832_9VIRU</name>
<dbReference type="EMBL" id="PP511872">
    <property type="protein sequence ID" value="XCD08221.1"/>
    <property type="molecule type" value="Genomic_DNA"/>
</dbReference>
<protein>
    <recommendedName>
        <fullName evidence="9">Phage portal protein</fullName>
    </recommendedName>
</protein>
<evidence type="ECO:0000313" key="3">
    <source>
        <dbReference type="EMBL" id="XCD04840.1"/>
    </source>
</evidence>
<organism evidence="8">
    <name type="scientific">Dulem virus 96</name>
    <dbReference type="NCBI Taxonomy" id="3145807"/>
    <lineage>
        <taxon>Viruses</taxon>
        <taxon>Monodnaviria</taxon>
        <taxon>Sangervirae</taxon>
        <taxon>Phixviricota</taxon>
        <taxon>Malgrandaviricetes</taxon>
        <taxon>Petitvirales</taxon>
        <taxon>Microviridae</taxon>
        <taxon>Microvirus</taxon>
    </lineage>
</organism>
<dbReference type="EMBL" id="PP511683">
    <property type="protein sequence ID" value="XCD06525.1"/>
    <property type="molecule type" value="Genomic_DNA"/>
</dbReference>
<evidence type="ECO:0000313" key="7">
    <source>
        <dbReference type="EMBL" id="XCD07177.1"/>
    </source>
</evidence>
<dbReference type="EMBL" id="PP511514">
    <property type="protein sequence ID" value="XCD04840.1"/>
    <property type="molecule type" value="Genomic_DNA"/>
</dbReference>
<feature type="region of interest" description="Disordered" evidence="1">
    <location>
        <begin position="108"/>
        <end position="137"/>
    </location>
</feature>
<evidence type="ECO:0000313" key="4">
    <source>
        <dbReference type="EMBL" id="XCD05623.1"/>
    </source>
</evidence>
<evidence type="ECO:0000313" key="8">
    <source>
        <dbReference type="EMBL" id="XCD08221.1"/>
    </source>
</evidence>
<reference evidence="8" key="1">
    <citation type="submission" date="2024-03" db="EMBL/GenBank/DDBJ databases">
        <title>Diverse circular DNA viruses in blood, oral, and fecal samples of captive lemurs.</title>
        <authorList>
            <person name="Paietta E.N."/>
            <person name="Kraberger S."/>
            <person name="Lund M.C."/>
            <person name="Custer J.M."/>
            <person name="Vargas K.M."/>
            <person name="Ehmke E.E."/>
            <person name="Yoder A.D."/>
            <person name="Varsani A."/>
        </authorList>
    </citation>
    <scope>NUCLEOTIDE SEQUENCE</scope>
    <source>
        <strain evidence="2">Duke_21_106</strain>
        <strain evidence="3">Duke_24FF_1310</strain>
        <strain evidence="4">Duke_24FS_119</strain>
        <strain evidence="5">Duke_25FF_1353</strain>
        <strain evidence="6">Duke_25FS_128</strain>
        <strain evidence="7">Duke_26_99</strain>
        <strain evidence="8">Duke_29_49</strain>
    </source>
</reference>
<evidence type="ECO:0000313" key="5">
    <source>
        <dbReference type="EMBL" id="XCD06137.1"/>
    </source>
</evidence>
<dbReference type="EMBL" id="PP511585">
    <property type="protein sequence ID" value="XCD05623.1"/>
    <property type="molecule type" value="Genomic_DNA"/>
</dbReference>
<evidence type="ECO:0000256" key="1">
    <source>
        <dbReference type="SAM" id="MobiDB-lite"/>
    </source>
</evidence>
<proteinExistence type="predicted"/>